<dbReference type="AlphaFoldDB" id="A0A0M3QJF8"/>
<evidence type="ECO:0000256" key="2">
    <source>
        <dbReference type="SAM" id="Phobius"/>
    </source>
</evidence>
<accession>A0A0M3QJF8</accession>
<reference evidence="3 4" key="1">
    <citation type="submission" date="2015-08" db="EMBL/GenBank/DDBJ databases">
        <title>Genome sequence of the pristinamycin over-producing bacterium Streptomyces pristinaespiralis HCCB10218.</title>
        <authorList>
            <person name="Tian J."/>
            <person name="Yang J."/>
            <person name="Li L."/>
            <person name="Ruan L."/>
            <person name="Wei W."/>
            <person name="Zheng G."/>
            <person name="Wei Z."/>
            <person name="Yang S."/>
            <person name="Ge M."/>
            <person name="Jiang W."/>
            <person name="Lu Y."/>
        </authorList>
    </citation>
    <scope>NUCLEOTIDE SEQUENCE [LARGE SCALE GENOMIC DNA]</scope>
    <source>
        <strain evidence="3 4">HCCB 10218</strain>
    </source>
</reference>
<gene>
    <name evidence="3" type="ORF">SPRI_4853</name>
</gene>
<feature type="transmembrane region" description="Helical" evidence="2">
    <location>
        <begin position="439"/>
        <end position="458"/>
    </location>
</feature>
<feature type="region of interest" description="Disordered" evidence="1">
    <location>
        <begin position="1"/>
        <end position="35"/>
    </location>
</feature>
<sequence>MTHPPNVRTAPQSAPAHAPEIPPAHVPGGPAGRGAWAEGRRRLRAAATTEPGRLQIIGAVLAALVVAFGAVTVLEVSSRATAADDVVTRSQPLTADAASIYRSLADADTAASSGFLAGAEEPREVAERYDKDIALASRLLVKAATNAGSSSESGQQIAELNEALPRYTALVETARANNRLGRPLGGAYLRFANEQMSRDLLPAAQRLYDAETARLQQDDDDARFWPVLSATAGAVAIGALLWAQRRNYRRTNRVFNHGLLVATAASTVLLLWLAVGHTVARAQLADADRHGQQSLKVLGDARINSLKARANENLTVVARGAVLTDDGKSDKYETDYAAGMDRLGEQLHLAQRLADDSAGRGPVDAAVEAVSEWRERHKDVTRTDRAGDYDGVVRKVIGAKGSTGESFDKVDAALEKALAHEQREFTAAAEDARGALTGLPLGAVTLGVLGAAGAVLGINRRLSEYR</sequence>
<dbReference type="OrthoDB" id="3218196at2"/>
<evidence type="ECO:0000313" key="4">
    <source>
        <dbReference type="Proteomes" id="UP000060513"/>
    </source>
</evidence>
<feature type="transmembrane region" description="Helical" evidence="2">
    <location>
        <begin position="54"/>
        <end position="74"/>
    </location>
</feature>
<dbReference type="PATRIC" id="fig|38300.4.peg.5089"/>
<evidence type="ECO:0000256" key="1">
    <source>
        <dbReference type="SAM" id="MobiDB-lite"/>
    </source>
</evidence>
<dbReference type="STRING" id="38300.SPRI_4853"/>
<protein>
    <submittedName>
        <fullName evidence="3">Secreted protein</fullName>
    </submittedName>
</protein>
<keyword evidence="2" id="KW-1133">Transmembrane helix</keyword>
<organism evidence="3">
    <name type="scientific">Streptomyces pristinaespiralis</name>
    <dbReference type="NCBI Taxonomy" id="38300"/>
    <lineage>
        <taxon>Bacteria</taxon>
        <taxon>Bacillati</taxon>
        <taxon>Actinomycetota</taxon>
        <taxon>Actinomycetes</taxon>
        <taxon>Kitasatosporales</taxon>
        <taxon>Streptomycetaceae</taxon>
        <taxon>Streptomyces</taxon>
    </lineage>
</organism>
<dbReference type="RefSeq" id="WP_078951285.1">
    <property type="nucleotide sequence ID" value="NZ_CP011340.1"/>
</dbReference>
<dbReference type="EMBL" id="CP011340">
    <property type="protein sequence ID" value="ALC23159.1"/>
    <property type="molecule type" value="Genomic_DNA"/>
</dbReference>
<keyword evidence="2" id="KW-0812">Transmembrane</keyword>
<evidence type="ECO:0000313" key="3">
    <source>
        <dbReference type="EMBL" id="ALC23159.1"/>
    </source>
</evidence>
<dbReference type="Proteomes" id="UP000060513">
    <property type="component" value="Chromosome"/>
</dbReference>
<dbReference type="GeneID" id="97234095"/>
<feature type="transmembrane region" description="Helical" evidence="2">
    <location>
        <begin position="254"/>
        <end position="275"/>
    </location>
</feature>
<proteinExistence type="predicted"/>
<dbReference type="KEGG" id="spri:SPRI_4853"/>
<name>A0A0M3QJF8_STRPR</name>
<feature type="transmembrane region" description="Helical" evidence="2">
    <location>
        <begin position="224"/>
        <end position="242"/>
    </location>
</feature>
<keyword evidence="2" id="KW-0472">Membrane</keyword>